<keyword evidence="2" id="KW-1185">Reference proteome</keyword>
<proteinExistence type="predicted"/>
<protein>
    <submittedName>
        <fullName evidence="1">Uncharacterized protein</fullName>
    </submittedName>
</protein>
<organism evidence="1 2">
    <name type="scientific">Dendrothele bispora (strain CBS 962.96)</name>
    <dbReference type="NCBI Taxonomy" id="1314807"/>
    <lineage>
        <taxon>Eukaryota</taxon>
        <taxon>Fungi</taxon>
        <taxon>Dikarya</taxon>
        <taxon>Basidiomycota</taxon>
        <taxon>Agaricomycotina</taxon>
        <taxon>Agaricomycetes</taxon>
        <taxon>Agaricomycetidae</taxon>
        <taxon>Agaricales</taxon>
        <taxon>Agaricales incertae sedis</taxon>
        <taxon>Dendrothele</taxon>
    </lineage>
</organism>
<name>A0A4S8L526_DENBC</name>
<evidence type="ECO:0000313" key="2">
    <source>
        <dbReference type="Proteomes" id="UP000297245"/>
    </source>
</evidence>
<sequence>MRILSLRGLFLRPCQRRRPWEVVLFLLPPSSAPALFAPQTTLFSPLVQTALIVSFSSRHSVVVTISGAAFFQFSSTRLSNATFRIAACLNL</sequence>
<dbReference type="EMBL" id="ML179659">
    <property type="protein sequence ID" value="THU83501.1"/>
    <property type="molecule type" value="Genomic_DNA"/>
</dbReference>
<dbReference type="AlphaFoldDB" id="A0A4S8L526"/>
<gene>
    <name evidence="1" type="ORF">K435DRAFT_425970</name>
</gene>
<reference evidence="1 2" key="1">
    <citation type="journal article" date="2019" name="Nat. Ecol. Evol.">
        <title>Megaphylogeny resolves global patterns of mushroom evolution.</title>
        <authorList>
            <person name="Varga T."/>
            <person name="Krizsan K."/>
            <person name="Foldi C."/>
            <person name="Dima B."/>
            <person name="Sanchez-Garcia M."/>
            <person name="Sanchez-Ramirez S."/>
            <person name="Szollosi G.J."/>
            <person name="Szarkandi J.G."/>
            <person name="Papp V."/>
            <person name="Albert L."/>
            <person name="Andreopoulos W."/>
            <person name="Angelini C."/>
            <person name="Antonin V."/>
            <person name="Barry K.W."/>
            <person name="Bougher N.L."/>
            <person name="Buchanan P."/>
            <person name="Buyck B."/>
            <person name="Bense V."/>
            <person name="Catcheside P."/>
            <person name="Chovatia M."/>
            <person name="Cooper J."/>
            <person name="Damon W."/>
            <person name="Desjardin D."/>
            <person name="Finy P."/>
            <person name="Geml J."/>
            <person name="Haridas S."/>
            <person name="Hughes K."/>
            <person name="Justo A."/>
            <person name="Karasinski D."/>
            <person name="Kautmanova I."/>
            <person name="Kiss B."/>
            <person name="Kocsube S."/>
            <person name="Kotiranta H."/>
            <person name="LaButti K.M."/>
            <person name="Lechner B.E."/>
            <person name="Liimatainen K."/>
            <person name="Lipzen A."/>
            <person name="Lukacs Z."/>
            <person name="Mihaltcheva S."/>
            <person name="Morgado L.N."/>
            <person name="Niskanen T."/>
            <person name="Noordeloos M.E."/>
            <person name="Ohm R.A."/>
            <person name="Ortiz-Santana B."/>
            <person name="Ovrebo C."/>
            <person name="Racz N."/>
            <person name="Riley R."/>
            <person name="Savchenko A."/>
            <person name="Shiryaev A."/>
            <person name="Soop K."/>
            <person name="Spirin V."/>
            <person name="Szebenyi C."/>
            <person name="Tomsovsky M."/>
            <person name="Tulloss R.E."/>
            <person name="Uehling J."/>
            <person name="Grigoriev I.V."/>
            <person name="Vagvolgyi C."/>
            <person name="Papp T."/>
            <person name="Martin F.M."/>
            <person name="Miettinen O."/>
            <person name="Hibbett D.S."/>
            <person name="Nagy L.G."/>
        </authorList>
    </citation>
    <scope>NUCLEOTIDE SEQUENCE [LARGE SCALE GENOMIC DNA]</scope>
    <source>
        <strain evidence="1 2">CBS 962.96</strain>
    </source>
</reference>
<dbReference type="Proteomes" id="UP000297245">
    <property type="component" value="Unassembled WGS sequence"/>
</dbReference>
<evidence type="ECO:0000313" key="1">
    <source>
        <dbReference type="EMBL" id="THU83501.1"/>
    </source>
</evidence>
<accession>A0A4S8L526</accession>